<protein>
    <submittedName>
        <fullName evidence="1">Uncharacterized protein</fullName>
    </submittedName>
</protein>
<evidence type="ECO:0000313" key="2">
    <source>
        <dbReference type="Proteomes" id="UP001140560"/>
    </source>
</evidence>
<gene>
    <name evidence="1" type="ORF">N0V83_000355</name>
</gene>
<name>A0A9W8YG89_9PLEO</name>
<dbReference type="Proteomes" id="UP001140560">
    <property type="component" value="Unassembled WGS sequence"/>
</dbReference>
<dbReference type="AlphaFoldDB" id="A0A9W8YG89"/>
<organism evidence="1 2">
    <name type="scientific">Neocucurbitaria cava</name>
    <dbReference type="NCBI Taxonomy" id="798079"/>
    <lineage>
        <taxon>Eukaryota</taxon>
        <taxon>Fungi</taxon>
        <taxon>Dikarya</taxon>
        <taxon>Ascomycota</taxon>
        <taxon>Pezizomycotina</taxon>
        <taxon>Dothideomycetes</taxon>
        <taxon>Pleosporomycetidae</taxon>
        <taxon>Pleosporales</taxon>
        <taxon>Pleosporineae</taxon>
        <taxon>Cucurbitariaceae</taxon>
        <taxon>Neocucurbitaria</taxon>
    </lineage>
</organism>
<reference evidence="1" key="1">
    <citation type="submission" date="2022-10" db="EMBL/GenBank/DDBJ databases">
        <title>Tapping the CABI collections for fungal endophytes: first genome assemblies for Collariella, Neodidymelliopsis, Ascochyta clinopodiicola, Didymella pomorum, Didymosphaeria variabile, Neocosmospora piperis and Neocucurbitaria cava.</title>
        <authorList>
            <person name="Hill R."/>
        </authorList>
    </citation>
    <scope>NUCLEOTIDE SEQUENCE</scope>
    <source>
        <strain evidence="1">IMI 356814</strain>
    </source>
</reference>
<accession>A0A9W8YG89</accession>
<dbReference type="EMBL" id="JAPEUY010000001">
    <property type="protein sequence ID" value="KAJ4377530.1"/>
    <property type="molecule type" value="Genomic_DNA"/>
</dbReference>
<dbReference type="OrthoDB" id="3800228at2759"/>
<keyword evidence="2" id="KW-1185">Reference proteome</keyword>
<comment type="caution">
    <text evidence="1">The sequence shown here is derived from an EMBL/GenBank/DDBJ whole genome shotgun (WGS) entry which is preliminary data.</text>
</comment>
<sequence length="197" mass="21517">MARNDATGVDASAGEIPSNVADIIPALPPCQQWRIPQAELRDIVGHKEAEWSLDQDLIVRAWNRLVPGRWPGTSVAALATFLQENPISTADDVVNSALHFDQWVGIRNTYKTMKDKICVQVDVGHGAVSQQVDGGTGGIRGSNQSAFNTSHILAPRTIGAELTVESGDRRDFLDGQSLTYMPWLGRILHGIRIGRRL</sequence>
<evidence type="ECO:0000313" key="1">
    <source>
        <dbReference type="EMBL" id="KAJ4377530.1"/>
    </source>
</evidence>
<proteinExistence type="predicted"/>